<dbReference type="InterPro" id="IPR000490">
    <property type="entry name" value="Glyco_hydro_17"/>
</dbReference>
<dbReference type="GO" id="GO:0000272">
    <property type="term" value="P:polysaccharide catabolic process"/>
    <property type="evidence" value="ECO:0007669"/>
    <property type="project" value="UniProtKB-KW"/>
</dbReference>
<keyword evidence="14" id="KW-0961">Cell wall biogenesis/degradation</keyword>
<name>A0A4V1IWI5_9FUNG</name>
<keyword evidence="15" id="KW-0624">Polysaccharide degradation</keyword>
<comment type="subcellular location">
    <subcellularLocation>
        <location evidence="3">Cell membrane</location>
        <topology evidence="3">Single-pass type II membrane protein</topology>
    </subcellularLocation>
    <subcellularLocation>
        <location evidence="2">Secreted</location>
        <location evidence="2">Cell wall</location>
    </subcellularLocation>
</comment>
<evidence type="ECO:0000256" key="2">
    <source>
        <dbReference type="ARBA" id="ARBA00004191"/>
    </source>
</evidence>
<evidence type="ECO:0000313" key="20">
    <source>
        <dbReference type="EMBL" id="RKP07679.1"/>
    </source>
</evidence>
<dbReference type="GO" id="GO:0042973">
    <property type="term" value="F:glucan endo-1,3-beta-D-glucosidase activity"/>
    <property type="evidence" value="ECO:0007669"/>
    <property type="project" value="UniProtKB-EC"/>
</dbReference>
<gene>
    <name evidence="20" type="ORF">THASP1DRAFT_1859</name>
</gene>
<keyword evidence="21" id="KW-1185">Reference proteome</keyword>
<evidence type="ECO:0000256" key="19">
    <source>
        <dbReference type="RuleBase" id="RU004335"/>
    </source>
</evidence>
<keyword evidence="7" id="KW-0134">Cell wall</keyword>
<keyword evidence="9" id="KW-0732">Signal</keyword>
<dbReference type="GO" id="GO:0005886">
    <property type="term" value="C:plasma membrane"/>
    <property type="evidence" value="ECO:0007669"/>
    <property type="project" value="UniProtKB-SubCell"/>
</dbReference>
<dbReference type="PANTHER" id="PTHR16631:SF17">
    <property type="entry name" value="GLUCAN ENDO-1,3-BETA-GLUCOSIDASE BTGC"/>
    <property type="match status" value="1"/>
</dbReference>
<comment type="catalytic activity">
    <reaction evidence="1">
        <text>Hydrolysis of (1-&gt;3)-beta-D-glucosidic linkages in (1-&gt;3)-beta-D-glucans.</text>
        <dbReference type="EC" id="3.2.1.39"/>
    </reaction>
</comment>
<evidence type="ECO:0000256" key="11">
    <source>
        <dbReference type="ARBA" id="ARBA00023136"/>
    </source>
</evidence>
<evidence type="ECO:0000256" key="13">
    <source>
        <dbReference type="ARBA" id="ARBA00023277"/>
    </source>
</evidence>
<dbReference type="Proteomes" id="UP000271241">
    <property type="component" value="Unassembled WGS sequence"/>
</dbReference>
<keyword evidence="10 20" id="KW-0378">Hydrolase</keyword>
<dbReference type="Gene3D" id="3.20.20.80">
    <property type="entry name" value="Glycosidases"/>
    <property type="match status" value="2"/>
</dbReference>
<comment type="similarity">
    <text evidence="4 19">Belongs to the glycosyl hydrolase 17 family.</text>
</comment>
<feature type="non-terminal residue" evidence="20">
    <location>
        <position position="1"/>
    </location>
</feature>
<evidence type="ECO:0000256" key="14">
    <source>
        <dbReference type="ARBA" id="ARBA00023316"/>
    </source>
</evidence>
<evidence type="ECO:0000313" key="21">
    <source>
        <dbReference type="Proteomes" id="UP000271241"/>
    </source>
</evidence>
<evidence type="ECO:0000256" key="7">
    <source>
        <dbReference type="ARBA" id="ARBA00022512"/>
    </source>
</evidence>
<keyword evidence="13" id="KW-0119">Carbohydrate metabolism</keyword>
<dbReference type="GO" id="GO:0009986">
    <property type="term" value="C:cell surface"/>
    <property type="evidence" value="ECO:0007669"/>
    <property type="project" value="TreeGrafter"/>
</dbReference>
<sequence>SPDLHKSFYGLTYTPQNAQYPGCGASLGDVIEDYKVLWQLTPRVRLYGMDCDVADLSIQAVDLLKVDISLVLTIWVDKNAETYDRQVKTLMDTLKKHGSKRIIGVSVGNEALYREDVTASDLSSRLNKIRTQLSAAGYSGIPVYTTDLANNYNDQLATASDALLGNIHPFFAGVSVSGAAQWSWNFFRDQFGKFSKPAIISETGWPTRGKAMNSAVPSVQALQQYVDDFVCASNQRAIQYYFFEAFDAVWKTDKDDVEKSWGLLDKNRKPKVKMPKC</sequence>
<feature type="non-terminal residue" evidence="20">
    <location>
        <position position="277"/>
    </location>
</feature>
<dbReference type="SUPFAM" id="SSF51445">
    <property type="entry name" value="(Trans)glycosidases"/>
    <property type="match status" value="1"/>
</dbReference>
<evidence type="ECO:0000256" key="4">
    <source>
        <dbReference type="ARBA" id="ARBA00008773"/>
    </source>
</evidence>
<dbReference type="PANTHER" id="PTHR16631">
    <property type="entry name" value="GLUCAN 1,3-BETA-GLUCOSIDASE"/>
    <property type="match status" value="1"/>
</dbReference>
<proteinExistence type="inferred from homology"/>
<keyword evidence="12" id="KW-0325">Glycoprotein</keyword>
<evidence type="ECO:0000256" key="6">
    <source>
        <dbReference type="ARBA" id="ARBA00022475"/>
    </source>
</evidence>
<dbReference type="OrthoDB" id="77201at2759"/>
<dbReference type="EC" id="3.2.1.39" evidence="5"/>
<dbReference type="Pfam" id="PF00332">
    <property type="entry name" value="Glyco_hydro_17"/>
    <property type="match status" value="1"/>
</dbReference>
<evidence type="ECO:0000256" key="5">
    <source>
        <dbReference type="ARBA" id="ARBA00012780"/>
    </source>
</evidence>
<dbReference type="InterPro" id="IPR050732">
    <property type="entry name" value="Beta-glucan_modifiers"/>
</dbReference>
<evidence type="ECO:0000256" key="17">
    <source>
        <dbReference type="ARBA" id="ARBA00042373"/>
    </source>
</evidence>
<evidence type="ECO:0000256" key="3">
    <source>
        <dbReference type="ARBA" id="ARBA00004401"/>
    </source>
</evidence>
<protein>
    <recommendedName>
        <fullName evidence="5">glucan endo-1,3-beta-D-glucosidase</fullName>
        <ecNumber evidence="5">3.2.1.39</ecNumber>
    </recommendedName>
    <alternativeName>
        <fullName evidence="18">Endo-1,3-beta-glucanase btgC</fullName>
    </alternativeName>
    <alternativeName>
        <fullName evidence="17">Laminarinase btgC</fullName>
    </alternativeName>
</protein>
<dbReference type="GO" id="GO:0005576">
    <property type="term" value="C:extracellular region"/>
    <property type="evidence" value="ECO:0007669"/>
    <property type="project" value="TreeGrafter"/>
</dbReference>
<dbReference type="GO" id="GO:0071555">
    <property type="term" value="P:cell wall organization"/>
    <property type="evidence" value="ECO:0007669"/>
    <property type="project" value="UniProtKB-KW"/>
</dbReference>
<evidence type="ECO:0000256" key="15">
    <source>
        <dbReference type="ARBA" id="ARBA00023326"/>
    </source>
</evidence>
<dbReference type="GO" id="GO:0009277">
    <property type="term" value="C:fungal-type cell wall"/>
    <property type="evidence" value="ECO:0007669"/>
    <property type="project" value="TreeGrafter"/>
</dbReference>
<keyword evidence="6" id="KW-1003">Cell membrane</keyword>
<evidence type="ECO:0000256" key="16">
    <source>
        <dbReference type="ARBA" id="ARBA00037649"/>
    </source>
</evidence>
<dbReference type="STRING" id="78915.A0A4V1IWI5"/>
<evidence type="ECO:0000256" key="18">
    <source>
        <dbReference type="ARBA" id="ARBA00043078"/>
    </source>
</evidence>
<accession>A0A4V1IWI5</accession>
<evidence type="ECO:0000256" key="8">
    <source>
        <dbReference type="ARBA" id="ARBA00022525"/>
    </source>
</evidence>
<dbReference type="EMBL" id="KZ992686">
    <property type="protein sequence ID" value="RKP07679.1"/>
    <property type="molecule type" value="Genomic_DNA"/>
</dbReference>
<reference evidence="21" key="1">
    <citation type="journal article" date="2018" name="Nat. Microbiol.">
        <title>Leveraging single-cell genomics to expand the fungal tree of life.</title>
        <authorList>
            <person name="Ahrendt S.R."/>
            <person name="Quandt C.A."/>
            <person name="Ciobanu D."/>
            <person name="Clum A."/>
            <person name="Salamov A."/>
            <person name="Andreopoulos B."/>
            <person name="Cheng J.F."/>
            <person name="Woyke T."/>
            <person name="Pelin A."/>
            <person name="Henrissat B."/>
            <person name="Reynolds N.K."/>
            <person name="Benny G.L."/>
            <person name="Smith M.E."/>
            <person name="James T.Y."/>
            <person name="Grigoriev I.V."/>
        </authorList>
    </citation>
    <scope>NUCLEOTIDE SEQUENCE [LARGE SCALE GENOMIC DNA]</scope>
    <source>
        <strain evidence="21">RSA 1356</strain>
    </source>
</reference>
<keyword evidence="8" id="KW-0964">Secreted</keyword>
<evidence type="ECO:0000256" key="1">
    <source>
        <dbReference type="ARBA" id="ARBA00000382"/>
    </source>
</evidence>
<keyword evidence="11" id="KW-0472">Membrane</keyword>
<evidence type="ECO:0000256" key="9">
    <source>
        <dbReference type="ARBA" id="ARBA00022729"/>
    </source>
</evidence>
<dbReference type="AlphaFoldDB" id="A0A4V1IWI5"/>
<comment type="function">
    <text evidence="16">Glucanases play a role in cell expansion during growth, in cell-cell fusion during mating, and in spore release during sporulation. This enzyme may be involved in beta-glucan degradation. Active on laminarin and lichenan.</text>
</comment>
<dbReference type="InterPro" id="IPR017853">
    <property type="entry name" value="GH"/>
</dbReference>
<evidence type="ECO:0000256" key="10">
    <source>
        <dbReference type="ARBA" id="ARBA00022801"/>
    </source>
</evidence>
<evidence type="ECO:0000256" key="12">
    <source>
        <dbReference type="ARBA" id="ARBA00023180"/>
    </source>
</evidence>
<organism evidence="20 21">
    <name type="scientific">Thamnocephalis sphaerospora</name>
    <dbReference type="NCBI Taxonomy" id="78915"/>
    <lineage>
        <taxon>Eukaryota</taxon>
        <taxon>Fungi</taxon>
        <taxon>Fungi incertae sedis</taxon>
        <taxon>Zoopagomycota</taxon>
        <taxon>Zoopagomycotina</taxon>
        <taxon>Zoopagomycetes</taxon>
        <taxon>Zoopagales</taxon>
        <taxon>Sigmoideomycetaceae</taxon>
        <taxon>Thamnocephalis</taxon>
    </lineage>
</organism>